<dbReference type="EMBL" id="CP012031">
    <property type="protein sequence ID" value="ALO28558.1"/>
    <property type="molecule type" value="Genomic_DNA"/>
</dbReference>
<evidence type="ECO:0000313" key="1">
    <source>
        <dbReference type="EMBL" id="ALO28558.1"/>
    </source>
</evidence>
<dbReference type="Proteomes" id="UP000058857">
    <property type="component" value="Plasmid lbp1"/>
</dbReference>
<gene>
    <name evidence="1" type="ORF">LBBP_04457</name>
</gene>
<geneLocation type="plasmid" evidence="1 2">
    <name>lbp1</name>
</geneLocation>
<proteinExistence type="predicted"/>
<keyword evidence="1" id="KW-0614">Plasmid</keyword>
<evidence type="ECO:0000313" key="2">
    <source>
        <dbReference type="Proteomes" id="UP000058857"/>
    </source>
</evidence>
<protein>
    <submittedName>
        <fullName evidence="1">Uncharacterized protein</fullName>
    </submittedName>
</protein>
<organism evidence="1">
    <name type="scientific">Leptospira borgpetersenii serovar Ballum</name>
    <dbReference type="NCBI Taxonomy" id="280505"/>
    <lineage>
        <taxon>Bacteria</taxon>
        <taxon>Pseudomonadati</taxon>
        <taxon>Spirochaetota</taxon>
        <taxon>Spirochaetia</taxon>
        <taxon>Leptospirales</taxon>
        <taxon>Leptospiraceae</taxon>
        <taxon>Leptospira</taxon>
    </lineage>
</organism>
<accession>A0A0S2IY28</accession>
<dbReference type="PATRIC" id="fig|280505.15.peg.4346"/>
<dbReference type="AlphaFoldDB" id="A0A0S2IY28"/>
<name>A0A0S2IY28_LEPBO</name>
<sequence length="50" mass="5754">MYDSYELLYSASQKPNLLCQKDQAARFCPSFGTEPCIRDDNDNKIKIVHS</sequence>
<reference evidence="1 2" key="1">
    <citation type="journal article" date="2015" name="PLoS Negl. Trop. Dis.">
        <title>Distribution of Plasmids in Distinct Leptospira Pathogenic Species.</title>
        <authorList>
            <person name="Wang Y."/>
            <person name="Zhuang X."/>
            <person name="Zhong Y."/>
            <person name="Zhang C."/>
            <person name="Zhang Y."/>
            <person name="Zeng L."/>
            <person name="Zhu Y."/>
            <person name="He P."/>
            <person name="Dong K."/>
            <person name="Pal U."/>
            <person name="Guo X."/>
            <person name="Qin J."/>
        </authorList>
    </citation>
    <scope>NUCLEOTIDE SEQUENCE [LARGE SCALE GENOMIC DNA]</scope>
    <source>
        <strain evidence="1 2">56604</strain>
        <plasmid evidence="2">Plasmid lbp1</plasmid>
    </source>
</reference>